<dbReference type="GO" id="GO:0005737">
    <property type="term" value="C:cytoplasm"/>
    <property type="evidence" value="ECO:0007669"/>
    <property type="project" value="TreeGrafter"/>
</dbReference>
<dbReference type="PROSITE" id="PS00690">
    <property type="entry name" value="DEAH_ATP_HELICASE"/>
    <property type="match status" value="1"/>
</dbReference>
<accession>A0A1G8PYL9</accession>
<protein>
    <recommendedName>
        <fullName evidence="6">ATP-dependent DNA helicase RecQ</fullName>
    </recommendedName>
    <alternativeName>
        <fullName evidence="7">DNA 3'-5' helicase RecQ</fullName>
    </alternativeName>
</protein>
<dbReference type="InterPro" id="IPR004589">
    <property type="entry name" value="DNA_helicase_ATP-dep_RecQ"/>
</dbReference>
<dbReference type="Pfam" id="PF00271">
    <property type="entry name" value="Helicase_C"/>
    <property type="match status" value="1"/>
</dbReference>
<dbReference type="GO" id="GO:0009378">
    <property type="term" value="F:four-way junction helicase activity"/>
    <property type="evidence" value="ECO:0007669"/>
    <property type="project" value="TreeGrafter"/>
</dbReference>
<dbReference type="SUPFAM" id="SSF52540">
    <property type="entry name" value="P-loop containing nucleoside triphosphate hydrolases"/>
    <property type="match status" value="1"/>
</dbReference>
<dbReference type="PROSITE" id="PS51192">
    <property type="entry name" value="HELICASE_ATP_BIND_1"/>
    <property type="match status" value="1"/>
</dbReference>
<feature type="domain" description="Helicase C-terminal" evidence="9">
    <location>
        <begin position="222"/>
        <end position="369"/>
    </location>
</feature>
<dbReference type="Gene3D" id="3.40.50.300">
    <property type="entry name" value="P-loop containing nucleotide triphosphate hydrolases"/>
    <property type="match status" value="2"/>
</dbReference>
<dbReference type="Proteomes" id="UP000199225">
    <property type="component" value="Unassembled WGS sequence"/>
</dbReference>
<dbReference type="PANTHER" id="PTHR13710:SF84">
    <property type="entry name" value="ATP-DEPENDENT DNA HELICASE RECS-RELATED"/>
    <property type="match status" value="1"/>
</dbReference>
<feature type="domain" description="Helicase ATP-binding" evidence="8">
    <location>
        <begin position="28"/>
        <end position="195"/>
    </location>
</feature>
<evidence type="ECO:0000313" key="10">
    <source>
        <dbReference type="EMBL" id="SDI97604.1"/>
    </source>
</evidence>
<evidence type="ECO:0000256" key="6">
    <source>
        <dbReference type="ARBA" id="ARBA00044535"/>
    </source>
</evidence>
<dbReference type="Pfam" id="PF00270">
    <property type="entry name" value="DEAD"/>
    <property type="match status" value="1"/>
</dbReference>
<dbReference type="FunFam" id="3.40.50.300:FF:001389">
    <property type="entry name" value="ATP-dependent DNA helicase RecQ"/>
    <property type="match status" value="1"/>
</dbReference>
<proteinExistence type="predicted"/>
<dbReference type="EMBL" id="FNEV01000001">
    <property type="protein sequence ID" value="SDI97604.1"/>
    <property type="molecule type" value="Genomic_DNA"/>
</dbReference>
<dbReference type="RefSeq" id="WP_245688075.1">
    <property type="nucleotide sequence ID" value="NZ_FNEV01000001.1"/>
</dbReference>
<evidence type="ECO:0000256" key="4">
    <source>
        <dbReference type="ARBA" id="ARBA00022840"/>
    </source>
</evidence>
<keyword evidence="3 10" id="KW-0347">Helicase</keyword>
<dbReference type="InterPro" id="IPR027417">
    <property type="entry name" value="P-loop_NTPase"/>
</dbReference>
<sequence length="500" mass="57783">MIHPLDLEVPLEKYFGFTTFRPGQKEVISNVLDEKDSLAILPTGSGKSLCYQLPSLMKPGITIVVSPLISLMIDQVKQMKAQGMKRVAALHSFLTTEERRFIFHNLRSLDLLYISPEMLLMPKMREALQNVKVSLFVVDEAHCISQWGHEFRTDYLKLGRILEELADPPLLAVSATATPQVQEDILFQLGRTKAQKLIYPMDKPNIQLSMSIRRNESEKLEFLKEYLSRQQAPAMIYFSSRQTAEKVCYELKEHNLGRIGFYHGGMEPVDRQLVQQQFMRNELDVICCTSAFGMGIDKPDIRLVIHYHLPPRIESFIQEIGRAGRDGRECTSLLLYSPGDDRLPRMFIESELPSDHQVEDFVYLASAYKKIPAIEECATLELSESQYNFLKYQMESSKEAGVIDPQTLLTNMKRTKNRREEKKQTHLQRMLEVLHTEGCRRNELYRHFQSHVQPPEYICCDKCDPSVFEVTYQEKQNRTTTMSWHERLQALLLPGGFHDG</sequence>
<dbReference type="GO" id="GO:0006281">
    <property type="term" value="P:DNA repair"/>
    <property type="evidence" value="ECO:0007669"/>
    <property type="project" value="TreeGrafter"/>
</dbReference>
<dbReference type="GO" id="GO:0043138">
    <property type="term" value="F:3'-5' DNA helicase activity"/>
    <property type="evidence" value="ECO:0007669"/>
    <property type="project" value="TreeGrafter"/>
</dbReference>
<dbReference type="PANTHER" id="PTHR13710">
    <property type="entry name" value="DNA HELICASE RECQ FAMILY MEMBER"/>
    <property type="match status" value="1"/>
</dbReference>
<evidence type="ECO:0000256" key="7">
    <source>
        <dbReference type="ARBA" id="ARBA00044550"/>
    </source>
</evidence>
<dbReference type="GO" id="GO:0006310">
    <property type="term" value="P:DNA recombination"/>
    <property type="evidence" value="ECO:0007669"/>
    <property type="project" value="InterPro"/>
</dbReference>
<organism evidence="10 11">
    <name type="scientific">Salimicrobium halophilum</name>
    <dbReference type="NCBI Taxonomy" id="86666"/>
    <lineage>
        <taxon>Bacteria</taxon>
        <taxon>Bacillati</taxon>
        <taxon>Bacillota</taxon>
        <taxon>Bacilli</taxon>
        <taxon>Bacillales</taxon>
        <taxon>Bacillaceae</taxon>
        <taxon>Salimicrobium</taxon>
    </lineage>
</organism>
<keyword evidence="4" id="KW-0067">ATP-binding</keyword>
<dbReference type="InterPro" id="IPR032284">
    <property type="entry name" value="RecQ_Zn-bd"/>
</dbReference>
<evidence type="ECO:0000313" key="11">
    <source>
        <dbReference type="Proteomes" id="UP000199225"/>
    </source>
</evidence>
<dbReference type="InterPro" id="IPR002464">
    <property type="entry name" value="DNA/RNA_helicase_DEAH_CS"/>
</dbReference>
<evidence type="ECO:0000259" key="8">
    <source>
        <dbReference type="PROSITE" id="PS51192"/>
    </source>
</evidence>
<gene>
    <name evidence="10" type="ORF">SAMN04490247_0288</name>
</gene>
<evidence type="ECO:0000256" key="1">
    <source>
        <dbReference type="ARBA" id="ARBA00022741"/>
    </source>
</evidence>
<dbReference type="SMART" id="SM00487">
    <property type="entry name" value="DEXDc"/>
    <property type="match status" value="1"/>
</dbReference>
<keyword evidence="1" id="KW-0547">Nucleotide-binding</keyword>
<evidence type="ECO:0000259" key="9">
    <source>
        <dbReference type="PROSITE" id="PS51194"/>
    </source>
</evidence>
<dbReference type="GO" id="GO:0030894">
    <property type="term" value="C:replisome"/>
    <property type="evidence" value="ECO:0007669"/>
    <property type="project" value="TreeGrafter"/>
</dbReference>
<dbReference type="NCBIfam" id="TIGR00614">
    <property type="entry name" value="recQ_fam"/>
    <property type="match status" value="1"/>
</dbReference>
<dbReference type="GO" id="GO:0016787">
    <property type="term" value="F:hydrolase activity"/>
    <property type="evidence" value="ECO:0007669"/>
    <property type="project" value="UniProtKB-KW"/>
</dbReference>
<reference evidence="11" key="1">
    <citation type="submission" date="2016-10" db="EMBL/GenBank/DDBJ databases">
        <authorList>
            <person name="Varghese N."/>
            <person name="Submissions S."/>
        </authorList>
    </citation>
    <scope>NUCLEOTIDE SEQUENCE [LARGE SCALE GENOMIC DNA]</scope>
    <source>
        <strain evidence="11">DSM 4771</strain>
    </source>
</reference>
<keyword evidence="2" id="KW-0378">Hydrolase</keyword>
<dbReference type="PROSITE" id="PS51194">
    <property type="entry name" value="HELICASE_CTER"/>
    <property type="match status" value="1"/>
</dbReference>
<keyword evidence="5" id="KW-0238">DNA-binding</keyword>
<dbReference type="Pfam" id="PF16124">
    <property type="entry name" value="RecQ_Zn_bind"/>
    <property type="match status" value="1"/>
</dbReference>
<dbReference type="SMART" id="SM00490">
    <property type="entry name" value="HELICc"/>
    <property type="match status" value="1"/>
</dbReference>
<dbReference type="CDD" id="cd17920">
    <property type="entry name" value="DEXHc_RecQ"/>
    <property type="match status" value="1"/>
</dbReference>
<dbReference type="GO" id="GO:0043590">
    <property type="term" value="C:bacterial nucleoid"/>
    <property type="evidence" value="ECO:0007669"/>
    <property type="project" value="TreeGrafter"/>
</dbReference>
<evidence type="ECO:0000256" key="3">
    <source>
        <dbReference type="ARBA" id="ARBA00022806"/>
    </source>
</evidence>
<dbReference type="STRING" id="86666.SAMN04490247_0288"/>
<name>A0A1G8PYL9_9BACI</name>
<keyword evidence="11" id="KW-1185">Reference proteome</keyword>
<dbReference type="AlphaFoldDB" id="A0A1G8PYL9"/>
<dbReference type="InterPro" id="IPR001650">
    <property type="entry name" value="Helicase_C-like"/>
</dbReference>
<evidence type="ECO:0000256" key="2">
    <source>
        <dbReference type="ARBA" id="ARBA00022801"/>
    </source>
</evidence>
<dbReference type="GO" id="GO:0003677">
    <property type="term" value="F:DNA binding"/>
    <property type="evidence" value="ECO:0007669"/>
    <property type="project" value="UniProtKB-KW"/>
</dbReference>
<evidence type="ECO:0000256" key="5">
    <source>
        <dbReference type="ARBA" id="ARBA00023125"/>
    </source>
</evidence>
<dbReference type="InterPro" id="IPR011545">
    <property type="entry name" value="DEAD/DEAH_box_helicase_dom"/>
</dbReference>
<dbReference type="InterPro" id="IPR014001">
    <property type="entry name" value="Helicase_ATP-bd"/>
</dbReference>
<dbReference type="GO" id="GO:0005524">
    <property type="term" value="F:ATP binding"/>
    <property type="evidence" value="ECO:0007669"/>
    <property type="project" value="UniProtKB-KW"/>
</dbReference>